<dbReference type="SUPFAM" id="SSF103473">
    <property type="entry name" value="MFS general substrate transporter"/>
    <property type="match status" value="1"/>
</dbReference>
<feature type="domain" description="Major facilitator superfamily (MFS) profile" evidence="8">
    <location>
        <begin position="9"/>
        <end position="455"/>
    </location>
</feature>
<protein>
    <submittedName>
        <fullName evidence="9">Drug resistance transporter, EmrB/QacA subfamily</fullName>
    </submittedName>
</protein>
<dbReference type="InterPro" id="IPR020846">
    <property type="entry name" value="MFS_dom"/>
</dbReference>
<dbReference type="EMBL" id="OANT01000001">
    <property type="protein sequence ID" value="SNX43708.1"/>
    <property type="molecule type" value="Genomic_DNA"/>
</dbReference>
<dbReference type="Gene3D" id="1.20.1250.20">
    <property type="entry name" value="MFS general substrate transporter like domains"/>
    <property type="match status" value="1"/>
</dbReference>
<dbReference type="CDD" id="cd17503">
    <property type="entry name" value="MFS_LmrB_MDR_like"/>
    <property type="match status" value="1"/>
</dbReference>
<feature type="transmembrane region" description="Helical" evidence="7">
    <location>
        <begin position="264"/>
        <end position="283"/>
    </location>
</feature>
<evidence type="ECO:0000256" key="4">
    <source>
        <dbReference type="ARBA" id="ARBA00022692"/>
    </source>
</evidence>
<keyword evidence="5 7" id="KW-1133">Transmembrane helix</keyword>
<keyword evidence="6 7" id="KW-0472">Membrane</keyword>
<keyword evidence="10" id="KW-1185">Reference proteome</keyword>
<feature type="transmembrane region" description="Helical" evidence="7">
    <location>
        <begin position="429"/>
        <end position="445"/>
    </location>
</feature>
<dbReference type="GO" id="GO:0005886">
    <property type="term" value="C:plasma membrane"/>
    <property type="evidence" value="ECO:0007669"/>
    <property type="project" value="UniProtKB-SubCell"/>
</dbReference>
<dbReference type="InterPro" id="IPR011701">
    <property type="entry name" value="MFS"/>
</dbReference>
<feature type="transmembrane region" description="Helical" evidence="7">
    <location>
        <begin position="392"/>
        <end position="417"/>
    </location>
</feature>
<feature type="transmembrane region" description="Helical" evidence="7">
    <location>
        <begin position="223"/>
        <end position="243"/>
    </location>
</feature>
<keyword evidence="3" id="KW-1003">Cell membrane</keyword>
<dbReference type="RefSeq" id="WP_228150348.1">
    <property type="nucleotide sequence ID" value="NZ_BAABHT010000020.1"/>
</dbReference>
<feature type="transmembrane region" description="Helical" evidence="7">
    <location>
        <begin position="100"/>
        <end position="121"/>
    </location>
</feature>
<gene>
    <name evidence="9" type="ORF">SAMN05421731_101752</name>
</gene>
<evidence type="ECO:0000313" key="9">
    <source>
        <dbReference type="EMBL" id="SNX43708.1"/>
    </source>
</evidence>
<feature type="transmembrane region" description="Helical" evidence="7">
    <location>
        <begin position="163"/>
        <end position="180"/>
    </location>
</feature>
<dbReference type="AlphaFoldDB" id="A0A240E4L6"/>
<evidence type="ECO:0000256" key="6">
    <source>
        <dbReference type="ARBA" id="ARBA00023136"/>
    </source>
</evidence>
<evidence type="ECO:0000313" key="10">
    <source>
        <dbReference type="Proteomes" id="UP000219042"/>
    </source>
</evidence>
<dbReference type="NCBIfam" id="TIGR00711">
    <property type="entry name" value="efflux_EmrB"/>
    <property type="match status" value="1"/>
</dbReference>
<proteinExistence type="predicted"/>
<feature type="transmembrane region" description="Helical" evidence="7">
    <location>
        <begin position="47"/>
        <end position="67"/>
    </location>
</feature>
<feature type="transmembrane region" description="Helical" evidence="7">
    <location>
        <begin position="133"/>
        <end position="157"/>
    </location>
</feature>
<dbReference type="Pfam" id="PF07690">
    <property type="entry name" value="MFS_1"/>
    <property type="match status" value="1"/>
</dbReference>
<sequence length="467" mass="50663">MSDEKIKWMAFLVAATFFMENLDATIITTALPAIAQSFQVSAIDLNIGISAYLIAVAIFIPISGWMADRFGAQTIFIAAIAIFTFASILCGLSPNLECFILARILQGIGGAMMVPVGRLVVLRSAPKKDLVKVIAYITWPGLVAPVLGPPLGGFIVTHFAWEWIFYLNVPLGILGILASLKLVDNFKQDNIAAFDYLGFILLAGACASVMYGMETIGQNPAHFQSSLLLAFVGLVLFVIAIRYMQHKTAPLLSFNAMKQKTFSVSIWGGSIFRIAISTIPFLLPLMFQIAFGLSAFDAGLLVLAVFAGNLVMKPFTTQIMRRFGFKKVLLVNGIIGAITIASCALFSPDTPWSVMLLLMFINGLSRSMQFTCYNSISFADIQASDKSHASTLFSMFFQISMGMGVALAALILRGLMYAQGHQQSTLQDFHWAFIIVALFSLLSLIDGIQLKKDAGDAVSGYRPASSA</sequence>
<evidence type="ECO:0000256" key="5">
    <source>
        <dbReference type="ARBA" id="ARBA00022989"/>
    </source>
</evidence>
<organism evidence="9 10">
    <name type="scientific">Acinetobacter puyangensis</name>
    <dbReference type="NCBI Taxonomy" id="1096779"/>
    <lineage>
        <taxon>Bacteria</taxon>
        <taxon>Pseudomonadati</taxon>
        <taxon>Pseudomonadota</taxon>
        <taxon>Gammaproteobacteria</taxon>
        <taxon>Moraxellales</taxon>
        <taxon>Moraxellaceae</taxon>
        <taxon>Acinetobacter</taxon>
    </lineage>
</organism>
<accession>A0A240E4L6</accession>
<dbReference type="PANTHER" id="PTHR23501">
    <property type="entry name" value="MAJOR FACILITATOR SUPERFAMILY"/>
    <property type="match status" value="1"/>
</dbReference>
<reference evidence="10" key="1">
    <citation type="submission" date="2016-09" db="EMBL/GenBank/DDBJ databases">
        <authorList>
            <person name="Varghese N."/>
            <person name="Submissions S."/>
        </authorList>
    </citation>
    <scope>NUCLEOTIDE SEQUENCE [LARGE SCALE GENOMIC DNA]</scope>
    <source>
        <strain evidence="10">ANC 4466</strain>
    </source>
</reference>
<evidence type="ECO:0000256" key="3">
    <source>
        <dbReference type="ARBA" id="ARBA00022475"/>
    </source>
</evidence>
<dbReference type="PANTHER" id="PTHR23501:SF1">
    <property type="entry name" value="TRANSPORT PROTEIN HSRA-RELATED"/>
    <property type="match status" value="1"/>
</dbReference>
<name>A0A240E4L6_9GAMM</name>
<dbReference type="InterPro" id="IPR004638">
    <property type="entry name" value="EmrB-like"/>
</dbReference>
<keyword evidence="2" id="KW-0813">Transport</keyword>
<feature type="transmembrane region" description="Helical" evidence="7">
    <location>
        <begin position="192"/>
        <end position="211"/>
    </location>
</feature>
<keyword evidence="4 7" id="KW-0812">Transmembrane</keyword>
<feature type="transmembrane region" description="Helical" evidence="7">
    <location>
        <begin position="74"/>
        <end position="94"/>
    </location>
</feature>
<evidence type="ECO:0000256" key="1">
    <source>
        <dbReference type="ARBA" id="ARBA00004651"/>
    </source>
</evidence>
<feature type="transmembrane region" description="Helical" evidence="7">
    <location>
        <begin position="289"/>
        <end position="307"/>
    </location>
</feature>
<dbReference type="PRINTS" id="PR01036">
    <property type="entry name" value="TCRTETB"/>
</dbReference>
<comment type="subcellular location">
    <subcellularLocation>
        <location evidence="1">Cell membrane</location>
        <topology evidence="1">Multi-pass membrane protein</topology>
    </subcellularLocation>
</comment>
<evidence type="ECO:0000256" key="2">
    <source>
        <dbReference type="ARBA" id="ARBA00022448"/>
    </source>
</evidence>
<dbReference type="Proteomes" id="UP000219042">
    <property type="component" value="Unassembled WGS sequence"/>
</dbReference>
<dbReference type="InterPro" id="IPR036259">
    <property type="entry name" value="MFS_trans_sf"/>
</dbReference>
<evidence type="ECO:0000256" key="7">
    <source>
        <dbReference type="SAM" id="Phobius"/>
    </source>
</evidence>
<dbReference type="Gene3D" id="1.20.1720.10">
    <property type="entry name" value="Multidrug resistance protein D"/>
    <property type="match status" value="1"/>
</dbReference>
<feature type="transmembrane region" description="Helical" evidence="7">
    <location>
        <begin position="328"/>
        <end position="347"/>
    </location>
</feature>
<dbReference type="GO" id="GO:0022857">
    <property type="term" value="F:transmembrane transporter activity"/>
    <property type="evidence" value="ECO:0007669"/>
    <property type="project" value="InterPro"/>
</dbReference>
<evidence type="ECO:0000259" key="8">
    <source>
        <dbReference type="PROSITE" id="PS50850"/>
    </source>
</evidence>
<dbReference type="PROSITE" id="PS50850">
    <property type="entry name" value="MFS"/>
    <property type="match status" value="1"/>
</dbReference>